<dbReference type="Proteomes" id="UP001596409">
    <property type="component" value="Unassembled WGS sequence"/>
</dbReference>
<dbReference type="EMBL" id="JBHSYM010000111">
    <property type="protein sequence ID" value="MFC7017903.1"/>
    <property type="molecule type" value="Genomic_DNA"/>
</dbReference>
<feature type="compositionally biased region" description="Polar residues" evidence="11">
    <location>
        <begin position="196"/>
        <end position="206"/>
    </location>
</feature>
<feature type="transmembrane region" description="Helical" evidence="12">
    <location>
        <begin position="30"/>
        <end position="52"/>
    </location>
</feature>
<name>A0ABW2ED10_9ACTN</name>
<dbReference type="Gene3D" id="1.10.287.70">
    <property type="match status" value="1"/>
</dbReference>
<reference evidence="15" key="1">
    <citation type="journal article" date="2019" name="Int. J. Syst. Evol. Microbiol.">
        <title>The Global Catalogue of Microorganisms (GCM) 10K type strain sequencing project: providing services to taxonomists for standard genome sequencing and annotation.</title>
        <authorList>
            <consortium name="The Broad Institute Genomics Platform"/>
            <consortium name="The Broad Institute Genome Sequencing Center for Infectious Disease"/>
            <person name="Wu L."/>
            <person name="Ma J."/>
        </authorList>
    </citation>
    <scope>NUCLEOTIDE SEQUENCE [LARGE SCALE GENOMIC DNA]</scope>
    <source>
        <strain evidence="15">JCM 4855</strain>
    </source>
</reference>
<dbReference type="InterPro" id="IPR013099">
    <property type="entry name" value="K_chnl_dom"/>
</dbReference>
<evidence type="ECO:0000313" key="14">
    <source>
        <dbReference type="EMBL" id="MFC7017903.1"/>
    </source>
</evidence>
<feature type="region of interest" description="Disordered" evidence="11">
    <location>
        <begin position="189"/>
        <end position="212"/>
    </location>
</feature>
<evidence type="ECO:0000256" key="1">
    <source>
        <dbReference type="ARBA" id="ARBA00004141"/>
    </source>
</evidence>
<evidence type="ECO:0000256" key="5">
    <source>
        <dbReference type="ARBA" id="ARBA00022826"/>
    </source>
</evidence>
<keyword evidence="9 12" id="KW-0472">Membrane</keyword>
<comment type="caution">
    <text evidence="14">The sequence shown here is derived from an EMBL/GenBank/DDBJ whole genome shotgun (WGS) entry which is preliminary data.</text>
</comment>
<feature type="transmembrane region" description="Helical" evidence="12">
    <location>
        <begin position="158"/>
        <end position="179"/>
    </location>
</feature>
<organism evidence="14 15">
    <name type="scientific">Streptomyces viridiviolaceus</name>
    <dbReference type="NCBI Taxonomy" id="68282"/>
    <lineage>
        <taxon>Bacteria</taxon>
        <taxon>Bacillati</taxon>
        <taxon>Actinomycetota</taxon>
        <taxon>Actinomycetes</taxon>
        <taxon>Kitasatosporales</taxon>
        <taxon>Streptomycetaceae</taxon>
        <taxon>Streptomyces</taxon>
    </lineage>
</organism>
<keyword evidence="10 14" id="KW-0407">Ion channel</keyword>
<keyword evidence="7 12" id="KW-1133">Transmembrane helix</keyword>
<dbReference type="RefSeq" id="WP_189874413.1">
    <property type="nucleotide sequence ID" value="NZ_BMWA01000014.1"/>
</dbReference>
<evidence type="ECO:0000256" key="4">
    <source>
        <dbReference type="ARBA" id="ARBA00022692"/>
    </source>
</evidence>
<evidence type="ECO:0000256" key="8">
    <source>
        <dbReference type="ARBA" id="ARBA00023065"/>
    </source>
</evidence>
<dbReference type="InterPro" id="IPR047871">
    <property type="entry name" value="K_chnl_Slo-like"/>
</dbReference>
<evidence type="ECO:0000256" key="10">
    <source>
        <dbReference type="ARBA" id="ARBA00023303"/>
    </source>
</evidence>
<dbReference type="GO" id="GO:0034220">
    <property type="term" value="P:monoatomic ion transmembrane transport"/>
    <property type="evidence" value="ECO:0007669"/>
    <property type="project" value="UniProtKB-KW"/>
</dbReference>
<evidence type="ECO:0000256" key="7">
    <source>
        <dbReference type="ARBA" id="ARBA00022989"/>
    </source>
</evidence>
<sequence>MRDPSTARTDRARSGPDAHRGRWLRPGRWAAVRAVARAVLITVGLLAAYYLLPLDERATAGATALLVCGLVAVLLVFLWEVRTIARSPHPRLKAVEALAATLVLFLVLFAGAYYLLDRSAPSSFSEPLTRTDALYFTLTTFSTVGFGDITARSQAGRVLTMAQMAGGLLLVGLAARVLASAVQAGLRRQRGEQAAQPRSGTGTGTPEQEAGP</sequence>
<proteinExistence type="predicted"/>
<keyword evidence="5" id="KW-0631">Potassium channel</keyword>
<dbReference type="PANTHER" id="PTHR10027">
    <property type="entry name" value="CALCIUM-ACTIVATED POTASSIUM CHANNEL ALPHA CHAIN"/>
    <property type="match status" value="1"/>
</dbReference>
<feature type="transmembrane region" description="Helical" evidence="12">
    <location>
        <begin position="58"/>
        <end position="81"/>
    </location>
</feature>
<keyword evidence="2" id="KW-0813">Transport</keyword>
<gene>
    <name evidence="14" type="ORF">ACFQMH_40710</name>
</gene>
<comment type="subcellular location">
    <subcellularLocation>
        <location evidence="1">Membrane</location>
        <topology evidence="1">Multi-pass membrane protein</topology>
    </subcellularLocation>
</comment>
<evidence type="ECO:0000313" key="15">
    <source>
        <dbReference type="Proteomes" id="UP001596409"/>
    </source>
</evidence>
<evidence type="ECO:0000256" key="9">
    <source>
        <dbReference type="ARBA" id="ARBA00023136"/>
    </source>
</evidence>
<dbReference type="SUPFAM" id="SSF81324">
    <property type="entry name" value="Voltage-gated potassium channels"/>
    <property type="match status" value="1"/>
</dbReference>
<evidence type="ECO:0000259" key="13">
    <source>
        <dbReference type="Pfam" id="PF07885"/>
    </source>
</evidence>
<feature type="domain" description="Potassium channel" evidence="13">
    <location>
        <begin position="102"/>
        <end position="183"/>
    </location>
</feature>
<keyword evidence="3" id="KW-0633">Potassium transport</keyword>
<evidence type="ECO:0000256" key="3">
    <source>
        <dbReference type="ARBA" id="ARBA00022538"/>
    </source>
</evidence>
<feature type="region of interest" description="Disordered" evidence="11">
    <location>
        <begin position="1"/>
        <end position="20"/>
    </location>
</feature>
<dbReference type="PANTHER" id="PTHR10027:SF10">
    <property type="entry name" value="SLOWPOKE 2, ISOFORM D"/>
    <property type="match status" value="1"/>
</dbReference>
<keyword evidence="8" id="KW-0406">Ion transport</keyword>
<accession>A0ABW2ED10</accession>
<evidence type="ECO:0000256" key="11">
    <source>
        <dbReference type="SAM" id="MobiDB-lite"/>
    </source>
</evidence>
<keyword evidence="6" id="KW-0630">Potassium</keyword>
<protein>
    <submittedName>
        <fullName evidence="14">Potassium channel family protein</fullName>
    </submittedName>
</protein>
<feature type="transmembrane region" description="Helical" evidence="12">
    <location>
        <begin position="93"/>
        <end position="113"/>
    </location>
</feature>
<dbReference type="Pfam" id="PF07885">
    <property type="entry name" value="Ion_trans_2"/>
    <property type="match status" value="1"/>
</dbReference>
<evidence type="ECO:0000256" key="12">
    <source>
        <dbReference type="SAM" id="Phobius"/>
    </source>
</evidence>
<keyword evidence="15" id="KW-1185">Reference proteome</keyword>
<evidence type="ECO:0000256" key="6">
    <source>
        <dbReference type="ARBA" id="ARBA00022958"/>
    </source>
</evidence>
<evidence type="ECO:0000256" key="2">
    <source>
        <dbReference type="ARBA" id="ARBA00022448"/>
    </source>
</evidence>
<keyword evidence="4 12" id="KW-0812">Transmembrane</keyword>